<proteinExistence type="predicted"/>
<reference evidence="2 3" key="1">
    <citation type="submission" date="2019-06" db="EMBL/GenBank/DDBJ databases">
        <title>Sequencing the genomes of 1000 actinobacteria strains.</title>
        <authorList>
            <person name="Klenk H.-P."/>
        </authorList>
    </citation>
    <scope>NUCLEOTIDE SEQUENCE [LARGE SCALE GENOMIC DNA]</scope>
    <source>
        <strain evidence="2 3">DSM 43866</strain>
    </source>
</reference>
<name>A0A561VII7_ACTTI</name>
<evidence type="ECO:0000256" key="1">
    <source>
        <dbReference type="SAM" id="MobiDB-lite"/>
    </source>
</evidence>
<feature type="region of interest" description="Disordered" evidence="1">
    <location>
        <begin position="1"/>
        <end position="22"/>
    </location>
</feature>
<organism evidence="2 3">
    <name type="scientific">Actinoplanes teichomyceticus</name>
    <dbReference type="NCBI Taxonomy" id="1867"/>
    <lineage>
        <taxon>Bacteria</taxon>
        <taxon>Bacillati</taxon>
        <taxon>Actinomycetota</taxon>
        <taxon>Actinomycetes</taxon>
        <taxon>Micromonosporales</taxon>
        <taxon>Micromonosporaceae</taxon>
        <taxon>Actinoplanes</taxon>
    </lineage>
</organism>
<dbReference type="EMBL" id="VIWY01000006">
    <property type="protein sequence ID" value="TWG11431.1"/>
    <property type="molecule type" value="Genomic_DNA"/>
</dbReference>
<evidence type="ECO:0000313" key="3">
    <source>
        <dbReference type="Proteomes" id="UP000320239"/>
    </source>
</evidence>
<dbReference type="Proteomes" id="UP000320239">
    <property type="component" value="Unassembled WGS sequence"/>
</dbReference>
<accession>A0A561VII7</accession>
<dbReference type="AlphaFoldDB" id="A0A561VII7"/>
<evidence type="ECO:0000313" key="2">
    <source>
        <dbReference type="EMBL" id="TWG11431.1"/>
    </source>
</evidence>
<sequence>MPKPAMPWRGATGGFGGADRYDEAGAAPRDICDISLGAAGADQYPP</sequence>
<keyword evidence="3" id="KW-1185">Reference proteome</keyword>
<comment type="caution">
    <text evidence="2">The sequence shown here is derived from an EMBL/GenBank/DDBJ whole genome shotgun (WGS) entry which is preliminary data.</text>
</comment>
<gene>
    <name evidence="2" type="ORF">FHX34_106161</name>
</gene>
<protein>
    <submittedName>
        <fullName evidence="2">Uncharacterized protein</fullName>
    </submittedName>
</protein>